<keyword evidence="1" id="KW-0862">Zinc</keyword>
<protein>
    <submittedName>
        <fullName evidence="2">Lanthionine synthetase-like protein</fullName>
    </submittedName>
</protein>
<gene>
    <name evidence="2" type="ORF">CLV51_1011640</name>
</gene>
<comment type="caution">
    <text evidence="2">The sequence shown here is derived from an EMBL/GenBank/DDBJ whole genome shotgun (WGS) entry which is preliminary data.</text>
</comment>
<dbReference type="InterPro" id="IPR007822">
    <property type="entry name" value="LANC-like"/>
</dbReference>
<feature type="binding site" evidence="1">
    <location>
        <position position="258"/>
    </location>
    <ligand>
        <name>Zn(2+)</name>
        <dbReference type="ChEBI" id="CHEBI:29105"/>
    </ligand>
</feature>
<dbReference type="Gene3D" id="1.50.10.20">
    <property type="match status" value="1"/>
</dbReference>
<dbReference type="AlphaFoldDB" id="A0A2P8HVQ3"/>
<dbReference type="PRINTS" id="PR01950">
    <property type="entry name" value="LANCSUPER"/>
</dbReference>
<keyword evidence="1" id="KW-0479">Metal-binding</keyword>
<dbReference type="OrthoDB" id="6313827at2"/>
<accession>A0A2P8HVQ3</accession>
<name>A0A2P8HVQ3_CHINA</name>
<sequence length="397" mass="44282">MISDTATASLEAIHIENIRKALEGKEAAIQNASYETGLLGLSLFYCYYAGYTGDESYFSRAEDYLTKGLEVLDLPNFKRIYMSDSLDSHLAHIGRFLEFSKKNKFLDLDIYDYLLGLDDTLSGLMKSKISIGDFDLNSGALAAGYYYLSRLDSNPAVAAHLSALVEGIREQALTDEAGDYYWPSPSLFKRVYLGISHGSALIISFLSNVYERNIATNECRDILNKALRFLLKQQRTQVRGLFPLQLGDAVEPKQFAQCYGDIGVGYALYRAASVLHDEALAGTAMMVLEDCLLRKKEDKLTLDASIIYGASGVAAIFEKLHRLSGDQRFMDAAIYWYKQIATYAVHENEFAGYSTRLVNAGELWDISFGWGITGIGISLMRYVKKELPPIDSLMMIA</sequence>
<dbReference type="SMART" id="SM01260">
    <property type="entry name" value="LANC_like"/>
    <property type="match status" value="1"/>
</dbReference>
<keyword evidence="3" id="KW-1185">Reference proteome</keyword>
<dbReference type="RefSeq" id="WP_106527452.1">
    <property type="nucleotide sequence ID" value="NZ_PYAW01000001.1"/>
</dbReference>
<dbReference type="GO" id="GO:0031179">
    <property type="term" value="P:peptide modification"/>
    <property type="evidence" value="ECO:0007669"/>
    <property type="project" value="InterPro"/>
</dbReference>
<evidence type="ECO:0000313" key="2">
    <source>
        <dbReference type="EMBL" id="PSL50296.1"/>
    </source>
</evidence>
<dbReference type="GO" id="GO:0046872">
    <property type="term" value="F:metal ion binding"/>
    <property type="evidence" value="ECO:0007669"/>
    <property type="project" value="UniProtKB-KW"/>
</dbReference>
<dbReference type="Proteomes" id="UP000240971">
    <property type="component" value="Unassembled WGS sequence"/>
</dbReference>
<reference evidence="2 3" key="1">
    <citation type="submission" date="2018-03" db="EMBL/GenBank/DDBJ databases">
        <title>Genomic Encyclopedia of Archaeal and Bacterial Type Strains, Phase II (KMG-II): from individual species to whole genera.</title>
        <authorList>
            <person name="Goeker M."/>
        </authorList>
    </citation>
    <scope>NUCLEOTIDE SEQUENCE [LARGE SCALE GENOMIC DNA]</scope>
    <source>
        <strain evidence="2 3">DSM 24859</strain>
    </source>
</reference>
<proteinExistence type="predicted"/>
<dbReference type="SUPFAM" id="SSF158745">
    <property type="entry name" value="LanC-like"/>
    <property type="match status" value="1"/>
</dbReference>
<evidence type="ECO:0000256" key="1">
    <source>
        <dbReference type="PIRSR" id="PIRSR607822-1"/>
    </source>
</evidence>
<evidence type="ECO:0000313" key="3">
    <source>
        <dbReference type="Proteomes" id="UP000240971"/>
    </source>
</evidence>
<dbReference type="EMBL" id="PYAW01000001">
    <property type="protein sequence ID" value="PSL50296.1"/>
    <property type="molecule type" value="Genomic_DNA"/>
</dbReference>
<dbReference type="Pfam" id="PF05147">
    <property type="entry name" value="LANC_like"/>
    <property type="match status" value="1"/>
</dbReference>
<organism evidence="2 3">
    <name type="scientific">Chitinophaga niastensis</name>
    <dbReference type="NCBI Taxonomy" id="536980"/>
    <lineage>
        <taxon>Bacteria</taxon>
        <taxon>Pseudomonadati</taxon>
        <taxon>Bacteroidota</taxon>
        <taxon>Chitinophagia</taxon>
        <taxon>Chitinophagales</taxon>
        <taxon>Chitinophagaceae</taxon>
        <taxon>Chitinophaga</taxon>
    </lineage>
</organism>